<dbReference type="GO" id="GO:0008745">
    <property type="term" value="F:N-acetylmuramoyl-L-alanine amidase activity"/>
    <property type="evidence" value="ECO:0007669"/>
    <property type="project" value="UniProtKB-EC"/>
</dbReference>
<dbReference type="InterPro" id="IPR036365">
    <property type="entry name" value="PGBD-like_sf"/>
</dbReference>
<dbReference type="SUPFAM" id="SSF47090">
    <property type="entry name" value="PGBD-like"/>
    <property type="match status" value="1"/>
</dbReference>
<dbReference type="Pfam" id="PF01471">
    <property type="entry name" value="PG_binding_1"/>
    <property type="match status" value="1"/>
</dbReference>
<dbReference type="GO" id="GO:0009254">
    <property type="term" value="P:peptidoglycan turnover"/>
    <property type="evidence" value="ECO:0007669"/>
    <property type="project" value="TreeGrafter"/>
</dbReference>
<organism evidence="9 10">
    <name type="scientific">Pseudoduganella lurida</name>
    <dbReference type="NCBI Taxonomy" id="1036180"/>
    <lineage>
        <taxon>Bacteria</taxon>
        <taxon>Pseudomonadati</taxon>
        <taxon>Pseudomonadota</taxon>
        <taxon>Betaproteobacteria</taxon>
        <taxon>Burkholderiales</taxon>
        <taxon>Oxalobacteraceae</taxon>
        <taxon>Telluria group</taxon>
        <taxon>Pseudoduganella</taxon>
    </lineage>
</organism>
<dbReference type="CDD" id="cd06583">
    <property type="entry name" value="PGRP"/>
    <property type="match status" value="1"/>
</dbReference>
<feature type="compositionally biased region" description="Pro residues" evidence="6">
    <location>
        <begin position="290"/>
        <end position="309"/>
    </location>
</feature>
<evidence type="ECO:0000256" key="7">
    <source>
        <dbReference type="SAM" id="SignalP"/>
    </source>
</evidence>
<evidence type="ECO:0000256" key="2">
    <source>
        <dbReference type="ARBA" id="ARBA00007553"/>
    </source>
</evidence>
<keyword evidence="7" id="KW-0732">Signal</keyword>
<evidence type="ECO:0000256" key="5">
    <source>
        <dbReference type="ARBA" id="ARBA00023316"/>
    </source>
</evidence>
<dbReference type="RefSeq" id="WP_145652072.1">
    <property type="nucleotide sequence ID" value="NZ_VLLB01000010.1"/>
</dbReference>
<dbReference type="GO" id="GO:0071555">
    <property type="term" value="P:cell wall organization"/>
    <property type="evidence" value="ECO:0007669"/>
    <property type="project" value="UniProtKB-KW"/>
</dbReference>
<evidence type="ECO:0000256" key="6">
    <source>
        <dbReference type="SAM" id="MobiDB-lite"/>
    </source>
</evidence>
<comment type="similarity">
    <text evidence="2">Belongs to the N-acetylmuramoyl-L-alanine amidase 2 family.</text>
</comment>
<feature type="signal peptide" evidence="7">
    <location>
        <begin position="1"/>
        <end position="28"/>
    </location>
</feature>
<dbReference type="PANTHER" id="PTHR30417">
    <property type="entry name" value="N-ACETYLMURAMOYL-L-ALANINE AMIDASE AMID"/>
    <property type="match status" value="1"/>
</dbReference>
<feature type="region of interest" description="Disordered" evidence="6">
    <location>
        <begin position="290"/>
        <end position="316"/>
    </location>
</feature>
<dbReference type="Gene3D" id="1.10.101.10">
    <property type="entry name" value="PGBD-like superfamily/PGBD"/>
    <property type="match status" value="1"/>
</dbReference>
<feature type="domain" description="N-acetylmuramoyl-L-alanine amidase" evidence="8">
    <location>
        <begin position="49"/>
        <end position="191"/>
    </location>
</feature>
<dbReference type="SUPFAM" id="SSF55846">
    <property type="entry name" value="N-acetylmuramoyl-L-alanine amidase-like"/>
    <property type="match status" value="1"/>
</dbReference>
<dbReference type="GO" id="GO:0019867">
    <property type="term" value="C:outer membrane"/>
    <property type="evidence" value="ECO:0007669"/>
    <property type="project" value="TreeGrafter"/>
</dbReference>
<dbReference type="PROSITE" id="PS51257">
    <property type="entry name" value="PROKAR_LIPOPROTEIN"/>
    <property type="match status" value="1"/>
</dbReference>
<dbReference type="OrthoDB" id="9794842at2"/>
<dbReference type="GO" id="GO:0009253">
    <property type="term" value="P:peptidoglycan catabolic process"/>
    <property type="evidence" value="ECO:0007669"/>
    <property type="project" value="InterPro"/>
</dbReference>
<sequence>MMTKLLLASLCAAALAGCATTPSTPTGATGTTAPAAAAKPAPTPLYQVDRSLTAKGQAPRVRFIVLHYTVSDLPRSIMLLTEREVSAHYLLTDEAQPKFYALVDEKDVAWHAGLSNWKNFTNLNYSSLGIEIVNPGFVETPDGRRQYYPFPQAQIDKLIPLLKDIVARYKVAPENILAHSDIAPQRKQDPGPLFPWKQLADAGLVLWPDAAQVAVQRMKYEAAVPDAVWFQQKLAQHGYAVPQTGVFDEATHNVIVAFQTKYRQANYDGVPDAESAAILDVLTMPKPAPVSAPVPVPGSAPVPAAPPVPSEAVAQP</sequence>
<feature type="chain" id="PRO_5022189446" description="N-acetylmuramoyl-L-alanine amidase" evidence="7">
    <location>
        <begin position="29"/>
        <end position="316"/>
    </location>
</feature>
<comment type="catalytic activity">
    <reaction evidence="1">
        <text>Hydrolyzes the link between N-acetylmuramoyl residues and L-amino acid residues in certain cell-wall glycopeptides.</text>
        <dbReference type="EC" id="3.5.1.28"/>
    </reaction>
</comment>
<evidence type="ECO:0000256" key="4">
    <source>
        <dbReference type="ARBA" id="ARBA00022801"/>
    </source>
</evidence>
<dbReference type="EMBL" id="VLLB01000010">
    <property type="protein sequence ID" value="TWI61836.1"/>
    <property type="molecule type" value="Genomic_DNA"/>
</dbReference>
<dbReference type="Gene3D" id="3.40.80.10">
    <property type="entry name" value="Peptidoglycan recognition protein-like"/>
    <property type="match status" value="1"/>
</dbReference>
<dbReference type="Proteomes" id="UP000318431">
    <property type="component" value="Unassembled WGS sequence"/>
</dbReference>
<gene>
    <name evidence="9" type="ORF">IP91_04434</name>
</gene>
<evidence type="ECO:0000313" key="9">
    <source>
        <dbReference type="EMBL" id="TWI61836.1"/>
    </source>
</evidence>
<dbReference type="InterPro" id="IPR051206">
    <property type="entry name" value="NAMLAA_amidase_2"/>
</dbReference>
<proteinExistence type="inferred from homology"/>
<dbReference type="Pfam" id="PF01510">
    <property type="entry name" value="Amidase_2"/>
    <property type="match status" value="1"/>
</dbReference>
<protein>
    <recommendedName>
        <fullName evidence="3">N-acetylmuramoyl-L-alanine amidase</fullName>
        <ecNumber evidence="3">3.5.1.28</ecNumber>
    </recommendedName>
</protein>
<evidence type="ECO:0000256" key="3">
    <source>
        <dbReference type="ARBA" id="ARBA00011901"/>
    </source>
</evidence>
<dbReference type="PANTHER" id="PTHR30417:SF1">
    <property type="entry name" value="N-ACETYLMURAMOYL-L-ALANINE AMIDASE AMID"/>
    <property type="match status" value="1"/>
</dbReference>
<dbReference type="InterPro" id="IPR036366">
    <property type="entry name" value="PGBDSf"/>
</dbReference>
<keyword evidence="10" id="KW-1185">Reference proteome</keyword>
<evidence type="ECO:0000256" key="1">
    <source>
        <dbReference type="ARBA" id="ARBA00001561"/>
    </source>
</evidence>
<dbReference type="FunFam" id="3.40.80.10:FF:000003">
    <property type="entry name" value="N-acetylmuramoyl-L-alanine amidase"/>
    <property type="match status" value="1"/>
</dbReference>
<dbReference type="EC" id="3.5.1.28" evidence="3"/>
<evidence type="ECO:0000259" key="8">
    <source>
        <dbReference type="SMART" id="SM00644"/>
    </source>
</evidence>
<reference evidence="9 10" key="1">
    <citation type="journal article" date="2015" name="Stand. Genomic Sci.">
        <title>Genomic Encyclopedia of Bacterial and Archaeal Type Strains, Phase III: the genomes of soil and plant-associated and newly described type strains.</title>
        <authorList>
            <person name="Whitman W.B."/>
            <person name="Woyke T."/>
            <person name="Klenk H.P."/>
            <person name="Zhou Y."/>
            <person name="Lilburn T.G."/>
            <person name="Beck B.J."/>
            <person name="De Vos P."/>
            <person name="Vandamme P."/>
            <person name="Eisen J.A."/>
            <person name="Garrity G."/>
            <person name="Hugenholtz P."/>
            <person name="Kyrpides N.C."/>
        </authorList>
    </citation>
    <scope>NUCLEOTIDE SEQUENCE [LARGE SCALE GENOMIC DNA]</scope>
    <source>
        <strain evidence="9 10">CGMCC 1.10822</strain>
    </source>
</reference>
<dbReference type="InterPro" id="IPR036505">
    <property type="entry name" value="Amidase/PGRP_sf"/>
</dbReference>
<dbReference type="AlphaFoldDB" id="A0A562R0C5"/>
<keyword evidence="5" id="KW-0961">Cell wall biogenesis/degradation</keyword>
<name>A0A562R0C5_9BURK</name>
<accession>A0A562R0C5</accession>
<dbReference type="SMART" id="SM00644">
    <property type="entry name" value="Ami_2"/>
    <property type="match status" value="1"/>
</dbReference>
<comment type="caution">
    <text evidence="9">The sequence shown here is derived from an EMBL/GenBank/DDBJ whole genome shotgun (WGS) entry which is preliminary data.</text>
</comment>
<dbReference type="InterPro" id="IPR002502">
    <property type="entry name" value="Amidase_domain"/>
</dbReference>
<keyword evidence="4" id="KW-0378">Hydrolase</keyword>
<dbReference type="InterPro" id="IPR002477">
    <property type="entry name" value="Peptidoglycan-bd-like"/>
</dbReference>
<evidence type="ECO:0000313" key="10">
    <source>
        <dbReference type="Proteomes" id="UP000318431"/>
    </source>
</evidence>